<dbReference type="GeneTree" id="ENSGT01030000234540"/>
<dbReference type="Bgee" id="ENSACAG00000029069">
    <property type="expression patterns" value="Expressed in adrenal gland and 9 other cell types or tissues"/>
</dbReference>
<organism evidence="9 10">
    <name type="scientific">Anolis carolinensis</name>
    <name type="common">Green anole</name>
    <name type="synonym">American chameleon</name>
    <dbReference type="NCBI Taxonomy" id="28377"/>
    <lineage>
        <taxon>Eukaryota</taxon>
        <taxon>Metazoa</taxon>
        <taxon>Chordata</taxon>
        <taxon>Craniata</taxon>
        <taxon>Vertebrata</taxon>
        <taxon>Euteleostomi</taxon>
        <taxon>Lepidosauria</taxon>
        <taxon>Squamata</taxon>
        <taxon>Bifurcata</taxon>
        <taxon>Unidentata</taxon>
        <taxon>Episquamata</taxon>
        <taxon>Toxicofera</taxon>
        <taxon>Iguania</taxon>
        <taxon>Dactyloidae</taxon>
        <taxon>Anolis</taxon>
    </lineage>
</organism>
<accession>R4GDG7</accession>
<feature type="compositionally biased region" description="Polar residues" evidence="5">
    <location>
        <begin position="306"/>
        <end position="318"/>
    </location>
</feature>
<reference evidence="9" key="1">
    <citation type="submission" date="2009-12" db="EMBL/GenBank/DDBJ databases">
        <title>The Genome Sequence of Anolis carolinensis (Green Anole Lizard).</title>
        <authorList>
            <consortium name="The Genome Sequencing Platform"/>
            <person name="Di Palma F."/>
            <person name="Alfoldi J."/>
            <person name="Heiman D."/>
            <person name="Young S."/>
            <person name="Grabherr M."/>
            <person name="Johnson J."/>
            <person name="Lander E.S."/>
            <person name="Lindblad-Toh K."/>
        </authorList>
    </citation>
    <scope>NUCLEOTIDE SEQUENCE [LARGE SCALE GENOMIC DNA]</scope>
    <source>
        <strain evidence="9">JBL SC #1</strain>
    </source>
</reference>
<dbReference type="eggNOG" id="ENOG502SB0Q">
    <property type="taxonomic scope" value="Eukaryota"/>
</dbReference>
<evidence type="ECO:0000256" key="4">
    <source>
        <dbReference type="ARBA" id="ARBA00023180"/>
    </source>
</evidence>
<dbReference type="SUPFAM" id="SSF48726">
    <property type="entry name" value="Immunoglobulin"/>
    <property type="match status" value="2"/>
</dbReference>
<name>R4GDG7_ANOCA</name>
<keyword evidence="4" id="KW-0325">Glycoprotein</keyword>
<dbReference type="GO" id="GO:0006955">
    <property type="term" value="P:immune response"/>
    <property type="evidence" value="ECO:0000318"/>
    <property type="project" value="GO_Central"/>
</dbReference>
<dbReference type="CTD" id="56833"/>
<gene>
    <name evidence="9" type="primary">slamf8</name>
</gene>
<evidence type="ECO:0000256" key="6">
    <source>
        <dbReference type="SAM" id="Phobius"/>
    </source>
</evidence>
<evidence type="ECO:0000259" key="8">
    <source>
        <dbReference type="Pfam" id="PF07686"/>
    </source>
</evidence>
<evidence type="ECO:0000256" key="1">
    <source>
        <dbReference type="ARBA" id="ARBA00004370"/>
    </source>
</evidence>
<keyword evidence="6" id="KW-0812">Transmembrane</keyword>
<feature type="signal peptide" evidence="7">
    <location>
        <begin position="1"/>
        <end position="25"/>
    </location>
</feature>
<dbReference type="KEGG" id="acs:103281598"/>
<comment type="subcellular location">
    <subcellularLocation>
        <location evidence="1">Membrane</location>
    </subcellularLocation>
</comment>
<protein>
    <recommendedName>
        <fullName evidence="8">Immunoglobulin V-set domain-containing protein</fullName>
    </recommendedName>
</protein>
<feature type="transmembrane region" description="Helical" evidence="6">
    <location>
        <begin position="245"/>
        <end position="265"/>
    </location>
</feature>
<keyword evidence="10" id="KW-1185">Reference proteome</keyword>
<dbReference type="HOGENOM" id="CLU_071066_0_0_1"/>
<dbReference type="OrthoDB" id="9044721at2759"/>
<dbReference type="RefSeq" id="XP_008121713.1">
    <property type="nucleotide sequence ID" value="XM_008123506.3"/>
</dbReference>
<evidence type="ECO:0000256" key="7">
    <source>
        <dbReference type="SAM" id="SignalP"/>
    </source>
</evidence>
<proteinExistence type="predicted"/>
<dbReference type="InterPro" id="IPR015631">
    <property type="entry name" value="CD2/SLAM_rcpt"/>
</dbReference>
<evidence type="ECO:0000256" key="5">
    <source>
        <dbReference type="SAM" id="MobiDB-lite"/>
    </source>
</evidence>
<keyword evidence="3 6" id="KW-0472">Membrane</keyword>
<dbReference type="PANTHER" id="PTHR12080:SF121">
    <property type="entry name" value="IG-LIKE DOMAIN-CONTAINING PROTEIN-RELATED"/>
    <property type="match status" value="1"/>
</dbReference>
<keyword evidence="6" id="KW-1133">Transmembrane helix</keyword>
<dbReference type="InterPro" id="IPR013106">
    <property type="entry name" value="Ig_V-set"/>
</dbReference>
<dbReference type="Pfam" id="PF07686">
    <property type="entry name" value="V-set"/>
    <property type="match status" value="1"/>
</dbReference>
<keyword evidence="2 7" id="KW-0732">Signal</keyword>
<dbReference type="GeneID" id="103281598"/>
<dbReference type="AlphaFoldDB" id="R4GDG7"/>
<evidence type="ECO:0000313" key="10">
    <source>
        <dbReference type="Proteomes" id="UP000001646"/>
    </source>
</evidence>
<feature type="domain" description="Immunoglobulin V-set" evidence="8">
    <location>
        <begin position="33"/>
        <end position="135"/>
    </location>
</feature>
<dbReference type="Gene3D" id="2.60.40.10">
    <property type="entry name" value="Immunoglobulins"/>
    <property type="match status" value="2"/>
</dbReference>
<dbReference type="Ensembl" id="ENSACAT00000030847.2">
    <property type="protein sequence ID" value="ENSACAP00000023427.1"/>
    <property type="gene ID" value="ENSACAG00000029069.2"/>
</dbReference>
<feature type="region of interest" description="Disordered" evidence="5">
    <location>
        <begin position="295"/>
        <end position="318"/>
    </location>
</feature>
<evidence type="ECO:0000256" key="3">
    <source>
        <dbReference type="ARBA" id="ARBA00023136"/>
    </source>
</evidence>
<dbReference type="InterPro" id="IPR036179">
    <property type="entry name" value="Ig-like_dom_sf"/>
</dbReference>
<evidence type="ECO:0000313" key="9">
    <source>
        <dbReference type="Ensembl" id="ENSACAP00000023427.1"/>
    </source>
</evidence>
<evidence type="ECO:0000256" key="2">
    <source>
        <dbReference type="ARBA" id="ARBA00022729"/>
    </source>
</evidence>
<dbReference type="GO" id="GO:0016020">
    <property type="term" value="C:membrane"/>
    <property type="evidence" value="ECO:0007669"/>
    <property type="project" value="UniProtKB-SubCell"/>
</dbReference>
<dbReference type="InterPro" id="IPR013783">
    <property type="entry name" value="Ig-like_fold"/>
</dbReference>
<dbReference type="InParanoid" id="R4GDG7"/>
<feature type="chain" id="PRO_5004365684" description="Immunoglobulin V-set domain-containing protein" evidence="7">
    <location>
        <begin position="26"/>
        <end position="337"/>
    </location>
</feature>
<dbReference type="Proteomes" id="UP000001646">
    <property type="component" value="Unplaced"/>
</dbReference>
<reference evidence="9" key="2">
    <citation type="submission" date="2025-08" db="UniProtKB">
        <authorList>
            <consortium name="Ensembl"/>
        </authorList>
    </citation>
    <scope>IDENTIFICATION</scope>
</reference>
<reference evidence="9" key="3">
    <citation type="submission" date="2025-09" db="UniProtKB">
        <authorList>
            <consortium name="Ensembl"/>
        </authorList>
    </citation>
    <scope>IDENTIFICATION</scope>
</reference>
<sequence length="337" mass="38726">MPPWRPPKTALFSITFFCSFLDVRHDPVQMPVRQVNGMLNGTVLLPIRNISTSETIRRIEWDFETQGGTGLTIAEFQGGVPVRPNPNDRFGSRLEQIGETCLRIQNLEKEDSGLYKARVKFRSAKFQEHFYHLKVYDYVPVPVIRHQRASSSSVICNVTLECWLSEKAGLNISWRIGDDLRTLKGSSDWYQLSSDGWHLHVSTWSNATDSNVTCLVSNPVDQKHISINLLSICSLEDDRPIRKRWFMILVVPVCLAVFVTIWICMKWRKQFTSGADPATPRKIIPEHLYYENQNERNSPEMDNCQEAGSRSQRNPTENPLTVYSMVQPRLDLSKQVI</sequence>
<dbReference type="PANTHER" id="PTHR12080">
    <property type="entry name" value="SIGNALING LYMPHOCYTIC ACTIVATION MOLECULE"/>
    <property type="match status" value="1"/>
</dbReference>